<dbReference type="GO" id="GO:0008360">
    <property type="term" value="P:regulation of cell shape"/>
    <property type="evidence" value="ECO:0007669"/>
    <property type="project" value="UniProtKB-KW"/>
</dbReference>
<feature type="transmembrane region" description="Helical" evidence="8">
    <location>
        <begin position="5"/>
        <end position="24"/>
    </location>
</feature>
<keyword evidence="6 8" id="KW-1133">Transmembrane helix</keyword>
<keyword evidence="7 8" id="KW-0472">Membrane</keyword>
<keyword evidence="5" id="KW-0573">Peptidoglycan synthesis</keyword>
<dbReference type="GO" id="GO:0015648">
    <property type="term" value="F:lipid-linked peptidoglycan transporter activity"/>
    <property type="evidence" value="ECO:0007669"/>
    <property type="project" value="TreeGrafter"/>
</dbReference>
<keyword evidence="3 8" id="KW-0812">Transmembrane</keyword>
<accession>A0A382YSB5</accession>
<feature type="transmembrane region" description="Helical" evidence="8">
    <location>
        <begin position="206"/>
        <end position="227"/>
    </location>
</feature>
<dbReference type="InterPro" id="IPR051050">
    <property type="entry name" value="Lipid_II_flippase_MurJ/MviN"/>
</dbReference>
<dbReference type="EMBL" id="UINC01178167">
    <property type="protein sequence ID" value="SVD86176.1"/>
    <property type="molecule type" value="Genomic_DNA"/>
</dbReference>
<dbReference type="PRINTS" id="PR01806">
    <property type="entry name" value="VIRFACTRMVIN"/>
</dbReference>
<dbReference type="PANTHER" id="PTHR47019">
    <property type="entry name" value="LIPID II FLIPPASE MURJ"/>
    <property type="match status" value="1"/>
</dbReference>
<comment type="subcellular location">
    <subcellularLocation>
        <location evidence="1">Cell membrane</location>
        <topology evidence="1">Multi-pass membrane protein</topology>
    </subcellularLocation>
</comment>
<dbReference type="GO" id="GO:0034204">
    <property type="term" value="P:lipid translocation"/>
    <property type="evidence" value="ECO:0007669"/>
    <property type="project" value="TreeGrafter"/>
</dbReference>
<evidence type="ECO:0000256" key="4">
    <source>
        <dbReference type="ARBA" id="ARBA00022960"/>
    </source>
</evidence>
<protein>
    <recommendedName>
        <fullName evidence="10">Polysaccharide biosynthesis protein C-terminal domain-containing protein</fullName>
    </recommendedName>
</protein>
<dbReference type="Pfam" id="PF03023">
    <property type="entry name" value="MurJ"/>
    <property type="match status" value="1"/>
</dbReference>
<feature type="transmembrane region" description="Helical" evidence="8">
    <location>
        <begin position="145"/>
        <end position="168"/>
    </location>
</feature>
<sequence>SQFNLLFNTLIASFLSAGSISWIYYSDRLLEFPVGVFGVALSTVVLPSLARENANKDLSTYKSTLDWGIKLALIISIPSAAGLYCLSGPLISTIFLGGNFTNFDLDMTQYSLMAYSVGLVGLCLVLVLSPAFYSREDTKTPLKYGLIAMSCNAFFSLLLVLLLIQFGVNYPHMGLALAFSMASLLNAYLLAAKLIKEKLIQIDKNLIFLVLKILFATLAMIIFLIAFNQENIVWINSSLGDRILSLVFLIGCSVVIYFSVL</sequence>
<evidence type="ECO:0000256" key="6">
    <source>
        <dbReference type="ARBA" id="ARBA00022989"/>
    </source>
</evidence>
<evidence type="ECO:0000256" key="2">
    <source>
        <dbReference type="ARBA" id="ARBA00022475"/>
    </source>
</evidence>
<dbReference type="GO" id="GO:0009252">
    <property type="term" value="P:peptidoglycan biosynthetic process"/>
    <property type="evidence" value="ECO:0007669"/>
    <property type="project" value="UniProtKB-KW"/>
</dbReference>
<name>A0A382YSB5_9ZZZZ</name>
<dbReference type="AlphaFoldDB" id="A0A382YSB5"/>
<feature type="transmembrane region" description="Helical" evidence="8">
    <location>
        <begin position="239"/>
        <end position="260"/>
    </location>
</feature>
<reference evidence="9" key="1">
    <citation type="submission" date="2018-05" db="EMBL/GenBank/DDBJ databases">
        <authorList>
            <person name="Lanie J.A."/>
            <person name="Ng W.-L."/>
            <person name="Kazmierczak K.M."/>
            <person name="Andrzejewski T.M."/>
            <person name="Davidsen T.M."/>
            <person name="Wayne K.J."/>
            <person name="Tettelin H."/>
            <person name="Glass J.I."/>
            <person name="Rusch D."/>
            <person name="Podicherti R."/>
            <person name="Tsui H.-C.T."/>
            <person name="Winkler M.E."/>
        </authorList>
    </citation>
    <scope>NUCLEOTIDE SEQUENCE</scope>
</reference>
<feature type="transmembrane region" description="Helical" evidence="8">
    <location>
        <begin position="71"/>
        <end position="92"/>
    </location>
</feature>
<dbReference type="InterPro" id="IPR004268">
    <property type="entry name" value="MurJ"/>
</dbReference>
<organism evidence="9">
    <name type="scientific">marine metagenome</name>
    <dbReference type="NCBI Taxonomy" id="408172"/>
    <lineage>
        <taxon>unclassified sequences</taxon>
        <taxon>metagenomes</taxon>
        <taxon>ecological metagenomes</taxon>
    </lineage>
</organism>
<keyword evidence="2" id="KW-1003">Cell membrane</keyword>
<evidence type="ECO:0000256" key="5">
    <source>
        <dbReference type="ARBA" id="ARBA00022984"/>
    </source>
</evidence>
<evidence type="ECO:0000256" key="1">
    <source>
        <dbReference type="ARBA" id="ARBA00004651"/>
    </source>
</evidence>
<feature type="non-terminal residue" evidence="9">
    <location>
        <position position="1"/>
    </location>
</feature>
<feature type="non-terminal residue" evidence="9">
    <location>
        <position position="261"/>
    </location>
</feature>
<evidence type="ECO:0000313" key="9">
    <source>
        <dbReference type="EMBL" id="SVD86176.1"/>
    </source>
</evidence>
<feature type="transmembrane region" description="Helical" evidence="8">
    <location>
        <begin position="112"/>
        <end position="133"/>
    </location>
</feature>
<dbReference type="PANTHER" id="PTHR47019:SF1">
    <property type="entry name" value="LIPID II FLIPPASE MURJ"/>
    <property type="match status" value="1"/>
</dbReference>
<evidence type="ECO:0000256" key="7">
    <source>
        <dbReference type="ARBA" id="ARBA00023136"/>
    </source>
</evidence>
<proteinExistence type="predicted"/>
<evidence type="ECO:0000256" key="3">
    <source>
        <dbReference type="ARBA" id="ARBA00022692"/>
    </source>
</evidence>
<dbReference type="GO" id="GO:0005886">
    <property type="term" value="C:plasma membrane"/>
    <property type="evidence" value="ECO:0007669"/>
    <property type="project" value="UniProtKB-SubCell"/>
</dbReference>
<evidence type="ECO:0000256" key="8">
    <source>
        <dbReference type="SAM" id="Phobius"/>
    </source>
</evidence>
<feature type="transmembrane region" description="Helical" evidence="8">
    <location>
        <begin position="174"/>
        <end position="194"/>
    </location>
</feature>
<gene>
    <name evidence="9" type="ORF">METZ01_LOCUS439030</name>
</gene>
<keyword evidence="4" id="KW-0133">Cell shape</keyword>
<evidence type="ECO:0008006" key="10">
    <source>
        <dbReference type="Google" id="ProtNLM"/>
    </source>
</evidence>
<feature type="transmembrane region" description="Helical" evidence="8">
    <location>
        <begin position="30"/>
        <end position="50"/>
    </location>
</feature>